<feature type="region of interest" description="Disordered" evidence="1">
    <location>
        <begin position="452"/>
        <end position="704"/>
    </location>
</feature>
<protein>
    <recommendedName>
        <fullName evidence="4">RING-type E3 ubiquitin transferase</fullName>
    </recommendedName>
</protein>
<accession>A0ABP1PQT4</accession>
<dbReference type="EMBL" id="CAXLJM020000007">
    <property type="protein sequence ID" value="CAL8073778.1"/>
    <property type="molecule type" value="Genomic_DNA"/>
</dbReference>
<proteinExistence type="predicted"/>
<evidence type="ECO:0000313" key="3">
    <source>
        <dbReference type="Proteomes" id="UP001642540"/>
    </source>
</evidence>
<keyword evidence="3" id="KW-1185">Reference proteome</keyword>
<feature type="compositionally biased region" description="Polar residues" evidence="1">
    <location>
        <begin position="452"/>
        <end position="463"/>
    </location>
</feature>
<name>A0ABP1PQT4_9HEXA</name>
<feature type="compositionally biased region" description="Polar residues" evidence="1">
    <location>
        <begin position="650"/>
        <end position="664"/>
    </location>
</feature>
<reference evidence="2 3" key="1">
    <citation type="submission" date="2024-08" db="EMBL/GenBank/DDBJ databases">
        <authorList>
            <person name="Cucini C."/>
            <person name="Frati F."/>
        </authorList>
    </citation>
    <scope>NUCLEOTIDE SEQUENCE [LARGE SCALE GENOMIC DNA]</scope>
</reference>
<feature type="region of interest" description="Disordered" evidence="1">
    <location>
        <begin position="795"/>
        <end position="815"/>
    </location>
</feature>
<feature type="compositionally biased region" description="Polar residues" evidence="1">
    <location>
        <begin position="796"/>
        <end position="815"/>
    </location>
</feature>
<evidence type="ECO:0000256" key="1">
    <source>
        <dbReference type="SAM" id="MobiDB-lite"/>
    </source>
</evidence>
<gene>
    <name evidence="2" type="ORF">ODALV1_LOCUS2706</name>
</gene>
<feature type="compositionally biased region" description="Low complexity" evidence="1">
    <location>
        <begin position="465"/>
        <end position="620"/>
    </location>
</feature>
<dbReference type="Proteomes" id="UP001642540">
    <property type="component" value="Unassembled WGS sequence"/>
</dbReference>
<evidence type="ECO:0008006" key="4">
    <source>
        <dbReference type="Google" id="ProtNLM"/>
    </source>
</evidence>
<feature type="compositionally biased region" description="Polar residues" evidence="1">
    <location>
        <begin position="694"/>
        <end position="704"/>
    </location>
</feature>
<organism evidence="2 3">
    <name type="scientific">Orchesella dallaii</name>
    <dbReference type="NCBI Taxonomy" id="48710"/>
    <lineage>
        <taxon>Eukaryota</taxon>
        <taxon>Metazoa</taxon>
        <taxon>Ecdysozoa</taxon>
        <taxon>Arthropoda</taxon>
        <taxon>Hexapoda</taxon>
        <taxon>Collembola</taxon>
        <taxon>Entomobryomorpha</taxon>
        <taxon>Entomobryoidea</taxon>
        <taxon>Orchesellidae</taxon>
        <taxon>Orchesellinae</taxon>
        <taxon>Orchesella</taxon>
    </lineage>
</organism>
<comment type="caution">
    <text evidence="2">The sequence shown here is derived from an EMBL/GenBank/DDBJ whole genome shotgun (WGS) entry which is preliminary data.</text>
</comment>
<evidence type="ECO:0000313" key="2">
    <source>
        <dbReference type="EMBL" id="CAL8073778.1"/>
    </source>
</evidence>
<sequence>MTSEMTDVKLRELLLRKSFDFTIVDVLPDREALIEAFKCGVCRRYIGPYPTRVCDDICHPICVKCHKTHRKAMDEEKVLECPTLMDDKQCGNPVVGAVSIKFKFQCTDYFEKTSSTRTCVAAKMFGCSYSGSLQTTTEHEKYHCRFRHLLMCLKRESNHSAIMATCGRFQEPMRLNKHLMKRHGAVFTHHEAISVRLAFDQPAFNLTDKWVVLARVMINYRNGRFSMLMIDENYTHIRMYLVEVDPEVGKDSPGAPYSITFPFQPAKRGKSYEYSSQVLPYNASGFKVDDGAAHMYFHINKIFIRQHQEDDGGDGKVKFRILIKFMEPVSPTPLSSLVDTTSSTPQLSNSKLHDDLMEETIIEDSVEAVLDSVAVPPVNIMDEPLAAASANDFGVASRELPTAVSSQPTVTTSAKPDIYPLMESTATDTLKLSSSSCMNPTTSTKFTAIITAETTSSGPVETISTEEPTSSTPEEPTSSTPEEPTSSTPEEPTSSTPEEPTSSTPEEPTSSTPEEPTSSTPEEPTSSTPEEPTSSTPEEPTSSTPEEPTSSTPEEPTSSTPEEPTSSTPEEPTSSTPEEPTSSTPEEPTSSTPEEPTSSTPEEPTSSTPEEPTSSTPEEPVTSIPKESNKSSAPEKLVSSIPEEPEPSTMLDSNSSTSLVTTPSIPIKPSVPGSTTDEPAAINLTKPEAPASAQRKSTALAKSNAITSTKHATIPMAGPTTTSSVDATLATPCKPVSGEAKSVEFPQIADAPSTESWKAIKKQVKKTKNNVVNGKPKRNYRGFVLIPAARLPLIPDNSSYDENQLWTTRRQSPSQ</sequence>